<evidence type="ECO:0000256" key="5">
    <source>
        <dbReference type="ARBA" id="ARBA00022792"/>
    </source>
</evidence>
<keyword evidence="11" id="KW-0479">Metal-binding</keyword>
<dbReference type="Gene3D" id="1.20.1300.10">
    <property type="entry name" value="Fumarate reductase/succinate dehydrogenase, transmembrane subunit"/>
    <property type="match status" value="1"/>
</dbReference>
<dbReference type="InterPro" id="IPR034804">
    <property type="entry name" value="SQR/QFR_C/D"/>
</dbReference>
<name>A0A8H4F2X2_MUCCL</name>
<evidence type="ECO:0000256" key="10">
    <source>
        <dbReference type="PIRSR" id="PIRSR607992-1"/>
    </source>
</evidence>
<evidence type="ECO:0000256" key="7">
    <source>
        <dbReference type="ARBA" id="ARBA00022989"/>
    </source>
</evidence>
<dbReference type="Pfam" id="PF05328">
    <property type="entry name" value="CybS"/>
    <property type="match status" value="1"/>
</dbReference>
<dbReference type="GO" id="GO:0006099">
    <property type="term" value="P:tricarboxylic acid cycle"/>
    <property type="evidence" value="ECO:0007669"/>
    <property type="project" value="TreeGrafter"/>
</dbReference>
<dbReference type="GO" id="GO:0005743">
    <property type="term" value="C:mitochondrial inner membrane"/>
    <property type="evidence" value="ECO:0007669"/>
    <property type="project" value="UniProtKB-SubCell"/>
</dbReference>
<proteinExistence type="inferred from homology"/>
<evidence type="ECO:0000256" key="11">
    <source>
        <dbReference type="PIRSR" id="PIRSR607992-2"/>
    </source>
</evidence>
<dbReference type="PANTHER" id="PTHR13337">
    <property type="entry name" value="SUCCINATE DEHYDROGENASE"/>
    <property type="match status" value="1"/>
</dbReference>
<gene>
    <name evidence="13" type="ORF">FB192DRAFT_1303539</name>
</gene>
<feature type="binding site" evidence="10">
    <location>
        <position position="103"/>
    </location>
    <ligand>
        <name>a ubiquinone</name>
        <dbReference type="ChEBI" id="CHEBI:16389"/>
        <note>ligand shared with IP/SDHB</note>
    </ligand>
</feature>
<evidence type="ECO:0000256" key="3">
    <source>
        <dbReference type="ARBA" id="ARBA00022448"/>
    </source>
</evidence>
<keyword evidence="7" id="KW-1133">Transmembrane helix</keyword>
<comment type="subcellular location">
    <subcellularLocation>
        <location evidence="1 12">Mitochondrion inner membrane</location>
        <topology evidence="1 12">Multi-pass membrane protein</topology>
    </subcellularLocation>
</comment>
<evidence type="ECO:0000256" key="12">
    <source>
        <dbReference type="RuleBase" id="RU364031"/>
    </source>
</evidence>
<dbReference type="InterPro" id="IPR007992">
    <property type="entry name" value="CybS"/>
</dbReference>
<keyword evidence="11" id="KW-0408">Iron</keyword>
<evidence type="ECO:0000256" key="4">
    <source>
        <dbReference type="ARBA" id="ARBA00022692"/>
    </source>
</evidence>
<dbReference type="Proteomes" id="UP000469890">
    <property type="component" value="Unassembled WGS sequence"/>
</dbReference>
<feature type="binding site" description="axial binding residue" evidence="11">
    <location>
        <position position="91"/>
    </location>
    <ligand>
        <name>heme b</name>
        <dbReference type="ChEBI" id="CHEBI:60344"/>
        <note>ligand shared with SDHC</note>
    </ligand>
    <ligandPart>
        <name>Fe</name>
        <dbReference type="ChEBI" id="CHEBI:18248"/>
    </ligandPart>
</feature>
<protein>
    <recommendedName>
        <fullName evidence="12">Succinate dehydrogenase [ubiquinone] cytochrome b small subunit</fullName>
    </recommendedName>
</protein>
<evidence type="ECO:0000313" key="13">
    <source>
        <dbReference type="EMBL" id="KAF1801918.1"/>
    </source>
</evidence>
<evidence type="ECO:0000313" key="14">
    <source>
        <dbReference type="Proteomes" id="UP000469890"/>
    </source>
</evidence>
<evidence type="ECO:0000256" key="8">
    <source>
        <dbReference type="ARBA" id="ARBA00023128"/>
    </source>
</evidence>
<comment type="similarity">
    <text evidence="2 12">Belongs to the CybS family.</text>
</comment>
<accession>A0A8H4F2X2</accession>
<keyword evidence="3" id="KW-0813">Transport</keyword>
<reference evidence="13 14" key="1">
    <citation type="submission" date="2019-09" db="EMBL/GenBank/DDBJ databases">
        <authorList>
            <consortium name="DOE Joint Genome Institute"/>
            <person name="Mondo S.J."/>
            <person name="Navarro-Mendoza M.I."/>
            <person name="Perez-Arques C."/>
            <person name="Panchal S."/>
            <person name="Nicolas F.E."/>
            <person name="Ganguly P."/>
            <person name="Pangilinan J."/>
            <person name="Grigoriev I."/>
            <person name="Heitman J."/>
            <person name="Sanya K."/>
            <person name="Garre V."/>
        </authorList>
    </citation>
    <scope>NUCLEOTIDE SEQUENCE [LARGE SCALE GENOMIC DNA]</scope>
    <source>
        <strain evidence="13 14">MU402</strain>
    </source>
</reference>
<dbReference type="GO" id="GO:0048039">
    <property type="term" value="F:ubiquinone binding"/>
    <property type="evidence" value="ECO:0007669"/>
    <property type="project" value="TreeGrafter"/>
</dbReference>
<sequence>MSFALSTSLKHTATFKKQLPLLQFLSQQHRMHSAHQPTHQQLCTPDKKHGSVHWKLERVTAISMVPLISATFIMGPNTLADVLLGVLLPFHVHMGFDACITDYFNPSRANPLLCKAMKYTLHTSSTAVMLGCALFNYRDVGITEFIQRIWAA</sequence>
<evidence type="ECO:0000256" key="1">
    <source>
        <dbReference type="ARBA" id="ARBA00004448"/>
    </source>
</evidence>
<keyword evidence="5 12" id="KW-0999">Mitochondrion inner membrane</keyword>
<dbReference type="GO" id="GO:0046872">
    <property type="term" value="F:metal ion binding"/>
    <property type="evidence" value="ECO:0007669"/>
    <property type="project" value="UniProtKB-KW"/>
</dbReference>
<dbReference type="AlphaFoldDB" id="A0A8H4F2X2"/>
<dbReference type="PANTHER" id="PTHR13337:SF2">
    <property type="entry name" value="SUCCINATE DEHYDROGENASE [UBIQUINONE] CYTOCHROME B SMALL SUBUNIT, MITOCHONDRIAL"/>
    <property type="match status" value="1"/>
</dbReference>
<evidence type="ECO:0000256" key="9">
    <source>
        <dbReference type="ARBA" id="ARBA00023136"/>
    </source>
</evidence>
<dbReference type="SUPFAM" id="SSF81343">
    <property type="entry name" value="Fumarate reductase respiratory complex transmembrane subunits"/>
    <property type="match status" value="1"/>
</dbReference>
<dbReference type="EMBL" id="JAAECE010000004">
    <property type="protein sequence ID" value="KAF1801918.1"/>
    <property type="molecule type" value="Genomic_DNA"/>
</dbReference>
<keyword evidence="9 12" id="KW-0472">Membrane</keyword>
<evidence type="ECO:0000256" key="2">
    <source>
        <dbReference type="ARBA" id="ARBA00007294"/>
    </source>
</evidence>
<dbReference type="GO" id="GO:0006121">
    <property type="term" value="P:mitochondrial electron transport, succinate to ubiquinone"/>
    <property type="evidence" value="ECO:0007669"/>
    <property type="project" value="TreeGrafter"/>
</dbReference>
<keyword evidence="6 12" id="KW-0809">Transit peptide</keyword>
<keyword evidence="8 12" id="KW-0496">Mitochondrion</keyword>
<comment type="caution">
    <text evidence="13">The sequence shown here is derived from an EMBL/GenBank/DDBJ whole genome shotgun (WGS) entry which is preliminary data.</text>
</comment>
<organism evidence="13 14">
    <name type="scientific">Mucor circinelloides f. lusitanicus</name>
    <name type="common">Mucor racemosus var. lusitanicus</name>
    <dbReference type="NCBI Taxonomy" id="29924"/>
    <lineage>
        <taxon>Eukaryota</taxon>
        <taxon>Fungi</taxon>
        <taxon>Fungi incertae sedis</taxon>
        <taxon>Mucoromycota</taxon>
        <taxon>Mucoromycotina</taxon>
        <taxon>Mucoromycetes</taxon>
        <taxon>Mucorales</taxon>
        <taxon>Mucorineae</taxon>
        <taxon>Mucoraceae</taxon>
        <taxon>Mucor</taxon>
    </lineage>
</organism>
<dbReference type="GO" id="GO:0020037">
    <property type="term" value="F:heme binding"/>
    <property type="evidence" value="ECO:0007669"/>
    <property type="project" value="TreeGrafter"/>
</dbReference>
<evidence type="ECO:0000256" key="6">
    <source>
        <dbReference type="ARBA" id="ARBA00022946"/>
    </source>
</evidence>
<keyword evidence="4" id="KW-0812">Transmembrane</keyword>